<feature type="domain" description="Dynamin N-terminal" evidence="6">
    <location>
        <begin position="140"/>
        <end position="308"/>
    </location>
</feature>
<keyword evidence="2" id="KW-0547">Nucleotide-binding</keyword>
<dbReference type="Gene3D" id="3.40.50.300">
    <property type="entry name" value="P-loop containing nucleotide triphosphate hydrolases"/>
    <property type="match status" value="1"/>
</dbReference>
<dbReference type="InterPro" id="IPR045063">
    <property type="entry name" value="Dynamin_N"/>
</dbReference>
<reference evidence="7" key="1">
    <citation type="submission" date="2017-05" db="UniProtKB">
        <authorList>
            <consortium name="EnsemblMetazoa"/>
        </authorList>
    </citation>
    <scope>IDENTIFICATION</scope>
</reference>
<dbReference type="OrthoDB" id="8927528at2759"/>
<evidence type="ECO:0000256" key="1">
    <source>
        <dbReference type="ARBA" id="ARBA00004370"/>
    </source>
</evidence>
<evidence type="ECO:0000259" key="6">
    <source>
        <dbReference type="Pfam" id="PF00350"/>
    </source>
</evidence>
<accession>A0A1X7TWY2</accession>
<sequence>MDIKLSIKSSDYYVIEGTEVSAEHLIAPIATAEPEQESMIPKNLSFFKRLTTDTVFLSGRQKCLNMLMSLADGASSVVSHKKVKELSERVSAFENEFSPDIVESCRCILRILRDYNHRTLIHERWLIETHDLLENKRLTIGVFGRHKAGKSTLLNALLHQEVLSHAVTNETAFILSIIHVPHKDVSKNCASICEESLSMHEKSENVYGRRAIKNLIKKNNKANRTETSFVVKHETMTAHVPFLCNSSTSNINVELMDTPGLSESNKLGISELAEHQLMTCSAFVYVISCLQLQDAVDSESFEAILKRDPGVFIEKRLLIVVTRLDEYKIPVTICNDNTVADDDEDENIYYTIEEVISSIKSTVKNHFKEISEIPDDCIIPVCASGANEARKASMNIKYDCDKELLVFKKMLGRRINEEELEALSQIKVLEEKLGYIATDAPRIWKYSIARDCCRYLDQSVTEIISIERELKACRDSYNEKVAKKRAIITSYIKEKEALRSKYEHMGDFHKKLELAYDNDIESHFDDIKKAYMDKFEEFCASIKSKKKITLEDYCEETKKFIETTNQETKSELSRMKFKQLDGVINKANVFLGGKQQKLVSLMSSFCETEDINGFDELKDVDETEQSMSDMLNTDHSDNKYDSPKMLEFKDLVTKSKSENLTFF</sequence>
<dbReference type="EnsemblMetazoa" id="Aqu2.1.19803_001">
    <property type="protein sequence ID" value="Aqu2.1.19803_001"/>
    <property type="gene ID" value="Aqu2.1.19803"/>
</dbReference>
<dbReference type="PANTHER" id="PTHR10465">
    <property type="entry name" value="TRANSMEMBRANE GTPASE FZO1"/>
    <property type="match status" value="1"/>
</dbReference>
<organism evidence="7">
    <name type="scientific">Amphimedon queenslandica</name>
    <name type="common">Sponge</name>
    <dbReference type="NCBI Taxonomy" id="400682"/>
    <lineage>
        <taxon>Eukaryota</taxon>
        <taxon>Metazoa</taxon>
        <taxon>Porifera</taxon>
        <taxon>Demospongiae</taxon>
        <taxon>Heteroscleromorpha</taxon>
        <taxon>Haplosclerida</taxon>
        <taxon>Niphatidae</taxon>
        <taxon>Amphimedon</taxon>
    </lineage>
</organism>
<dbReference type="GO" id="GO:0051646">
    <property type="term" value="P:mitochondrion localization"/>
    <property type="evidence" value="ECO:0007669"/>
    <property type="project" value="TreeGrafter"/>
</dbReference>
<keyword evidence="5" id="KW-0472">Membrane</keyword>
<dbReference type="PANTHER" id="PTHR10465:SF0">
    <property type="entry name" value="SARCALUMENIN"/>
    <property type="match status" value="1"/>
</dbReference>
<dbReference type="GO" id="GO:0003924">
    <property type="term" value="F:GTPase activity"/>
    <property type="evidence" value="ECO:0007669"/>
    <property type="project" value="InterPro"/>
</dbReference>
<dbReference type="InParanoid" id="A0A1X7TWY2"/>
<evidence type="ECO:0000256" key="2">
    <source>
        <dbReference type="ARBA" id="ARBA00022741"/>
    </source>
</evidence>
<dbReference type="AlphaFoldDB" id="A0A1X7TWY2"/>
<dbReference type="InterPro" id="IPR027417">
    <property type="entry name" value="P-loop_NTPase"/>
</dbReference>
<dbReference type="SUPFAM" id="SSF52540">
    <property type="entry name" value="P-loop containing nucleoside triphosphate hydrolases"/>
    <property type="match status" value="1"/>
</dbReference>
<evidence type="ECO:0000256" key="5">
    <source>
        <dbReference type="ARBA" id="ARBA00023136"/>
    </source>
</evidence>
<keyword evidence="3" id="KW-0378">Hydrolase</keyword>
<evidence type="ECO:0000313" key="7">
    <source>
        <dbReference type="EnsemblMetazoa" id="Aqu2.1.19803_001"/>
    </source>
</evidence>
<dbReference type="GO" id="GO:0005525">
    <property type="term" value="F:GTP binding"/>
    <property type="evidence" value="ECO:0007669"/>
    <property type="project" value="UniProtKB-KW"/>
</dbReference>
<evidence type="ECO:0000256" key="4">
    <source>
        <dbReference type="ARBA" id="ARBA00023134"/>
    </source>
</evidence>
<dbReference type="InterPro" id="IPR027094">
    <property type="entry name" value="Mitofusin_fam"/>
</dbReference>
<dbReference type="GO" id="GO:0005741">
    <property type="term" value="C:mitochondrial outer membrane"/>
    <property type="evidence" value="ECO:0007669"/>
    <property type="project" value="TreeGrafter"/>
</dbReference>
<dbReference type="GO" id="GO:0008053">
    <property type="term" value="P:mitochondrial fusion"/>
    <property type="evidence" value="ECO:0007669"/>
    <property type="project" value="TreeGrafter"/>
</dbReference>
<name>A0A1X7TWY2_AMPQE</name>
<comment type="subcellular location">
    <subcellularLocation>
        <location evidence="1">Membrane</location>
    </subcellularLocation>
</comment>
<evidence type="ECO:0000256" key="3">
    <source>
        <dbReference type="ARBA" id="ARBA00022801"/>
    </source>
</evidence>
<protein>
    <recommendedName>
        <fullName evidence="6">Dynamin N-terminal domain-containing protein</fullName>
    </recommendedName>
</protein>
<proteinExistence type="predicted"/>
<dbReference type="Pfam" id="PF00350">
    <property type="entry name" value="Dynamin_N"/>
    <property type="match status" value="1"/>
</dbReference>
<keyword evidence="4" id="KW-0342">GTP-binding</keyword>